<keyword evidence="2" id="KW-0732">Signal</keyword>
<reference evidence="4 5" key="2">
    <citation type="submission" date="2016-08" db="EMBL/GenBank/DDBJ databases">
        <title>Pervasive Adenine N6-methylation of Active Genes in Fungi.</title>
        <authorList>
            <consortium name="DOE Joint Genome Institute"/>
            <person name="Mondo S.J."/>
            <person name="Dannebaum R.O."/>
            <person name="Kuo R.C."/>
            <person name="Labutti K."/>
            <person name="Haridas S."/>
            <person name="Kuo A."/>
            <person name="Salamov A."/>
            <person name="Ahrendt S.R."/>
            <person name="Lipzen A."/>
            <person name="Sullivan W."/>
            <person name="Andreopoulos W.B."/>
            <person name="Clum A."/>
            <person name="Lindquist E."/>
            <person name="Daum C."/>
            <person name="Ramamoorthy G.K."/>
            <person name="Gryganskyi A."/>
            <person name="Culley D."/>
            <person name="Magnuson J.K."/>
            <person name="James T.Y."/>
            <person name="O'Malley M.A."/>
            <person name="Stajich J.E."/>
            <person name="Spatafora J.W."/>
            <person name="Visel A."/>
            <person name="Grigoriev I.V."/>
        </authorList>
    </citation>
    <scope>NUCLEOTIDE SEQUENCE [LARGE SCALE GENOMIC DNA]</scope>
    <source>
        <strain evidence="4 5">S4</strain>
    </source>
</reference>
<comment type="caution">
    <text evidence="4">The sequence shown here is derived from an EMBL/GenBank/DDBJ whole genome shotgun (WGS) entry which is preliminary data.</text>
</comment>
<dbReference type="PANTHER" id="PTHR48081:SF33">
    <property type="entry name" value="KYNURENINE FORMAMIDASE"/>
    <property type="match status" value="1"/>
</dbReference>
<name>A0A1Y1X8A1_9FUNG</name>
<sequence>MKNLFKTILFLTLIVSVVFTNPVKTEAEVEDVELASAKGKRFNVGTYLSSIGNFFVTKDIKRNVKYNQTRDLDIYYKKNDKNKKPVVIFIYGGTWYLGEKTFYSKLGDFLNDNGYVTVIPNYAQIPWGFVNDMIYDISGAITWVYNNIGQYGGDNQKIILLGHSSGAHLSVLTLIQNSLGYTSPRLPTIYKTVLFNGPYDFDCFSDIAKKTGQVPMNSDFEKFVKIILGSQNSCPTDILRKYANKSIQSLGANKINVIITGDDTVVPESSAQGLLQEIRRTSDVPFSYYIMPKVQHCGLTEGIMNGDTGVQGFVLYVLNY</sequence>
<evidence type="ECO:0000313" key="4">
    <source>
        <dbReference type="EMBL" id="ORX81938.1"/>
    </source>
</evidence>
<dbReference type="Gene3D" id="3.40.50.1820">
    <property type="entry name" value="alpha/beta hydrolase"/>
    <property type="match status" value="1"/>
</dbReference>
<feature type="signal peptide" evidence="2">
    <location>
        <begin position="1"/>
        <end position="20"/>
    </location>
</feature>
<dbReference type="InterPro" id="IPR049492">
    <property type="entry name" value="BD-FAE-like_dom"/>
</dbReference>
<keyword evidence="5" id="KW-1185">Reference proteome</keyword>
<dbReference type="SUPFAM" id="SSF53474">
    <property type="entry name" value="alpha/beta-Hydrolases"/>
    <property type="match status" value="1"/>
</dbReference>
<feature type="chain" id="PRO_5012124014" evidence="2">
    <location>
        <begin position="21"/>
        <end position="320"/>
    </location>
</feature>
<dbReference type="PANTHER" id="PTHR48081">
    <property type="entry name" value="AB HYDROLASE SUPERFAMILY PROTEIN C4A8.06C"/>
    <property type="match status" value="1"/>
</dbReference>
<dbReference type="InterPro" id="IPR029058">
    <property type="entry name" value="AB_hydrolase_fold"/>
</dbReference>
<evidence type="ECO:0000313" key="5">
    <source>
        <dbReference type="Proteomes" id="UP000193944"/>
    </source>
</evidence>
<dbReference type="GO" id="GO:0016787">
    <property type="term" value="F:hydrolase activity"/>
    <property type="evidence" value="ECO:0007669"/>
    <property type="project" value="UniProtKB-KW"/>
</dbReference>
<reference evidence="4 5" key="1">
    <citation type="submission" date="2016-08" db="EMBL/GenBank/DDBJ databases">
        <title>A Parts List for Fungal Cellulosomes Revealed by Comparative Genomics.</title>
        <authorList>
            <consortium name="DOE Joint Genome Institute"/>
            <person name="Haitjema C.H."/>
            <person name="Gilmore S.P."/>
            <person name="Henske J.K."/>
            <person name="Solomon K.V."/>
            <person name="De Groot R."/>
            <person name="Kuo A."/>
            <person name="Mondo S.J."/>
            <person name="Salamov A.A."/>
            <person name="Labutti K."/>
            <person name="Zhao Z."/>
            <person name="Chiniquy J."/>
            <person name="Barry K."/>
            <person name="Brewer H.M."/>
            <person name="Purvine S.O."/>
            <person name="Wright A.T."/>
            <person name="Boxma B."/>
            <person name="Van Alen T."/>
            <person name="Hackstein J.H."/>
            <person name="Baker S.E."/>
            <person name="Grigoriev I.V."/>
            <person name="O'Malley M.A."/>
        </authorList>
    </citation>
    <scope>NUCLEOTIDE SEQUENCE [LARGE SCALE GENOMIC DNA]</scope>
    <source>
        <strain evidence="4 5">S4</strain>
    </source>
</reference>
<organism evidence="4 5">
    <name type="scientific">Anaeromyces robustus</name>
    <dbReference type="NCBI Taxonomy" id="1754192"/>
    <lineage>
        <taxon>Eukaryota</taxon>
        <taxon>Fungi</taxon>
        <taxon>Fungi incertae sedis</taxon>
        <taxon>Chytridiomycota</taxon>
        <taxon>Chytridiomycota incertae sedis</taxon>
        <taxon>Neocallimastigomycetes</taxon>
        <taxon>Neocallimastigales</taxon>
        <taxon>Neocallimastigaceae</taxon>
        <taxon>Anaeromyces</taxon>
    </lineage>
</organism>
<dbReference type="OrthoDB" id="19653at2759"/>
<evidence type="ECO:0000256" key="2">
    <source>
        <dbReference type="SAM" id="SignalP"/>
    </source>
</evidence>
<dbReference type="STRING" id="1754192.A0A1Y1X8A1"/>
<gene>
    <name evidence="4" type="ORF">BCR32DRAFT_267986</name>
</gene>
<dbReference type="EMBL" id="MCFG01000107">
    <property type="protein sequence ID" value="ORX81938.1"/>
    <property type="molecule type" value="Genomic_DNA"/>
</dbReference>
<feature type="domain" description="BD-FAE-like" evidence="3">
    <location>
        <begin position="72"/>
        <end position="231"/>
    </location>
</feature>
<dbReference type="Pfam" id="PF20434">
    <property type="entry name" value="BD-FAE"/>
    <property type="match status" value="1"/>
</dbReference>
<evidence type="ECO:0000256" key="1">
    <source>
        <dbReference type="ARBA" id="ARBA00022801"/>
    </source>
</evidence>
<proteinExistence type="predicted"/>
<dbReference type="AlphaFoldDB" id="A0A1Y1X8A1"/>
<dbReference type="InterPro" id="IPR050300">
    <property type="entry name" value="GDXG_lipolytic_enzyme"/>
</dbReference>
<evidence type="ECO:0000259" key="3">
    <source>
        <dbReference type="Pfam" id="PF20434"/>
    </source>
</evidence>
<protein>
    <submittedName>
        <fullName evidence="4">Alpha/beta-hydrolase</fullName>
    </submittedName>
</protein>
<dbReference type="Proteomes" id="UP000193944">
    <property type="component" value="Unassembled WGS sequence"/>
</dbReference>
<accession>A0A1Y1X8A1</accession>
<keyword evidence="1 4" id="KW-0378">Hydrolase</keyword>